<organism evidence="1">
    <name type="scientific">Candidatus Kentrum sp. TC</name>
    <dbReference type="NCBI Taxonomy" id="2126339"/>
    <lineage>
        <taxon>Bacteria</taxon>
        <taxon>Pseudomonadati</taxon>
        <taxon>Pseudomonadota</taxon>
        <taxon>Gammaproteobacteria</taxon>
        <taxon>Candidatus Kentrum</taxon>
    </lineage>
</organism>
<dbReference type="EMBL" id="CAADFT010000150">
    <property type="protein sequence ID" value="VFK48990.1"/>
    <property type="molecule type" value="Genomic_DNA"/>
</dbReference>
<proteinExistence type="predicted"/>
<dbReference type="Gene3D" id="2.160.20.60">
    <property type="entry name" value="Glutamate synthase, alpha subunit, C-terminal domain"/>
    <property type="match status" value="1"/>
</dbReference>
<dbReference type="GO" id="GO:0016491">
    <property type="term" value="F:oxidoreductase activity"/>
    <property type="evidence" value="ECO:0007669"/>
    <property type="project" value="InterPro"/>
</dbReference>
<sequence>MSDALSGALPEDMLRHDALRLKMLIGRHVRHTGSERGKAILENWAEYPPKFVKVMPTEFRRVLEGLAKG</sequence>
<name>A0A450Z594_9GAMM</name>
<dbReference type="SUPFAM" id="SSF69336">
    <property type="entry name" value="Alpha subunit of glutamate synthase, C-terminal domain"/>
    <property type="match status" value="1"/>
</dbReference>
<protein>
    <submittedName>
        <fullName evidence="1">Glutamate synthase (NADPH/NADH) large chain</fullName>
    </submittedName>
</protein>
<evidence type="ECO:0000313" key="1">
    <source>
        <dbReference type="EMBL" id="VFK48990.1"/>
    </source>
</evidence>
<reference evidence="1" key="1">
    <citation type="submission" date="2019-02" db="EMBL/GenBank/DDBJ databases">
        <authorList>
            <person name="Gruber-Vodicka R. H."/>
            <person name="Seah K. B. B."/>
        </authorList>
    </citation>
    <scope>NUCLEOTIDE SEQUENCE</scope>
    <source>
        <strain evidence="1">BECK_BZ125</strain>
    </source>
</reference>
<gene>
    <name evidence="1" type="ORF">BECKTC1821E_GA0114239_11509</name>
</gene>
<dbReference type="InterPro" id="IPR036485">
    <property type="entry name" value="Glu_synth_asu_C_sf"/>
</dbReference>
<accession>A0A450Z594</accession>
<dbReference type="AlphaFoldDB" id="A0A450Z594"/>